<sequence length="1247" mass="143100">MAIDNCVQTGLDLLDSMYSRFPELESSQLGDLKVLLRFLRTFYMCGKKWGKGHRCESILLRIEETIREHAQKFQSPDLLLDHVQKWVSEFLNYIRQSFLPEMEQLYRIFSQTSLSSPHQEVVVQMVDIIDSLFQNFRDLLQNRDFGTDSTGPIEDLEEYVRFLKNFILFATSRGIEPRKMEDQLTHIPGFLLNAARFTLMSLSNDDYRKMWHNVYQLTEMIKPVEPHVCGIYVGILQEAWAMSESSSRHLTLESRRSTKVEEDFVDSLQFLLWQLLFFFSSSYSDVFNHQLQKLYEQLTFLKTILRENFSEETQVHTGALICEVGALICNLFPKENEGGLVEKFTELEEKFKLIRAEQGSLKFQPIPASIFPRTNVLGFIDSLTEKIASVSPHKADSSIAPLAKNTLQTLYDDLVLLRSFLLHLLEQHHQNGQLQALQSRITAIAYETEFFLDSLVHGDAPQRSVMLLNSITEEIKIIMAEASLSIHNRRPAAGITKTSSRTMPLTNKIPVYNAYESVVGMEDEARHVIARLLRGTKMLDVVSIVGMAGLGKTTLAKKVYRYISIRYHFPVHSWCLVSQVYNRRALLLQILGDLDELEAGNRHSDMNEQQLSLKLYSCLKGKRYLIVLDDVWDIAAWNSLGGSFPNDANGSRILLTSRSESVALQVKADSEPHRLRSLTDDESWELLRMNLVLEEGCPTEQIERLKTIASYCKGLPLMILAVAGTLSNMNWNTWEEVEESLKVGGFSSTTQGLMDTLELSYNHLPDYLKPCFLYLGTFKEHQEVHVRELIRLLIAEGFVETGERKSLEDTAESYLLDLIDRNLVMVAKRGSRNRVKSCILHDLLYDFCKVKCKEEQFLHISHGGDKLDTSSIEPSMLYRLCVEGGRVEEFAESRLICPRLRSFLVVADLERRNERDGYNLWSKLVQSRLLRVLDVRRITTGPFFPRVIESLVHLRYLALSVVIEGTKLTVPSTIGTLSYLMTFVVQASRPLCILLPDTVWNMEKLRHLCVIGASARWVFPKVNLEDTPSLHNLETLSMVEFSCDGTIEKLMKKFPNIRRLKYNLVRAGACIGHCCPILAPDFMSHLESLTIHSYHRGFHGLHFQFPMNLKKLVLKTFQLPWSKISAIDRLPNLEVLKLLDNAFTGEIWAVDEVAFPRLRFLKLADLDFAVWRIDSEDNFPCLEELVLEGCPHLEEVPYYIAECSLQKIEVYDCESAVGSIRQLEELQREIGNEDFEVLLHPSRLKDI</sequence>
<keyword evidence="5" id="KW-0433">Leucine-rich repeat</keyword>
<keyword evidence="9" id="KW-0611">Plant defense</keyword>
<keyword evidence="16" id="KW-1185">Reference proteome</keyword>
<dbReference type="InterPro" id="IPR027417">
    <property type="entry name" value="P-loop_NTPase"/>
</dbReference>
<dbReference type="InterPro" id="IPR032675">
    <property type="entry name" value="LRR_dom_sf"/>
</dbReference>
<reference evidence="15" key="1">
    <citation type="submission" date="2023-03" db="EMBL/GenBank/DDBJ databases">
        <authorList>
            <person name="Julca I."/>
        </authorList>
    </citation>
    <scope>NUCLEOTIDE SEQUENCE</scope>
</reference>
<dbReference type="InterPro" id="IPR044974">
    <property type="entry name" value="Disease_R_plants"/>
</dbReference>
<dbReference type="GO" id="GO:0005737">
    <property type="term" value="C:cytoplasm"/>
    <property type="evidence" value="ECO:0007669"/>
    <property type="project" value="UniProtKB-SubCell"/>
</dbReference>
<evidence type="ECO:0000256" key="10">
    <source>
        <dbReference type="ARBA" id="ARBA00022840"/>
    </source>
</evidence>
<dbReference type="SUPFAM" id="SSF52058">
    <property type="entry name" value="L domain-like"/>
    <property type="match status" value="1"/>
</dbReference>
<dbReference type="Pfam" id="PF12061">
    <property type="entry name" value="NB-LRR"/>
    <property type="match status" value="1"/>
</dbReference>
<evidence type="ECO:0000256" key="4">
    <source>
        <dbReference type="ARBA" id="ARBA00022490"/>
    </source>
</evidence>
<dbReference type="AlphaFoldDB" id="A0AAV1D298"/>
<feature type="domain" description="NB-ARC" evidence="11">
    <location>
        <begin position="522"/>
        <end position="689"/>
    </location>
</feature>
<evidence type="ECO:0000256" key="9">
    <source>
        <dbReference type="ARBA" id="ARBA00022821"/>
    </source>
</evidence>
<evidence type="ECO:0000256" key="3">
    <source>
        <dbReference type="ARBA" id="ARBA00008894"/>
    </source>
</evidence>
<evidence type="ECO:0000256" key="6">
    <source>
        <dbReference type="ARBA" id="ARBA00022667"/>
    </source>
</evidence>
<gene>
    <name evidence="15" type="ORF">OLC1_LOCUS10666</name>
</gene>
<evidence type="ECO:0000256" key="2">
    <source>
        <dbReference type="ARBA" id="ARBA00004496"/>
    </source>
</evidence>
<dbReference type="PANTHER" id="PTHR23155:SF1152">
    <property type="entry name" value="AAA+ ATPASE DOMAIN-CONTAINING PROTEIN"/>
    <property type="match status" value="1"/>
</dbReference>
<dbReference type="Gene3D" id="1.10.8.430">
    <property type="entry name" value="Helical domain of apoptotic protease-activating factors"/>
    <property type="match status" value="1"/>
</dbReference>
<dbReference type="FunFam" id="3.40.50.300:FF:001091">
    <property type="entry name" value="Probable disease resistance protein At1g61300"/>
    <property type="match status" value="1"/>
</dbReference>
<dbReference type="Gene3D" id="3.40.50.300">
    <property type="entry name" value="P-loop containing nucleotide triphosphate hydrolases"/>
    <property type="match status" value="1"/>
</dbReference>
<organism evidence="15 16">
    <name type="scientific">Oldenlandia corymbosa var. corymbosa</name>
    <dbReference type="NCBI Taxonomy" id="529605"/>
    <lineage>
        <taxon>Eukaryota</taxon>
        <taxon>Viridiplantae</taxon>
        <taxon>Streptophyta</taxon>
        <taxon>Embryophyta</taxon>
        <taxon>Tracheophyta</taxon>
        <taxon>Spermatophyta</taxon>
        <taxon>Magnoliopsida</taxon>
        <taxon>eudicotyledons</taxon>
        <taxon>Gunneridae</taxon>
        <taxon>Pentapetalae</taxon>
        <taxon>asterids</taxon>
        <taxon>lamiids</taxon>
        <taxon>Gentianales</taxon>
        <taxon>Rubiaceae</taxon>
        <taxon>Rubioideae</taxon>
        <taxon>Spermacoceae</taxon>
        <taxon>Hedyotis-Oldenlandia complex</taxon>
        <taxon>Oldenlandia</taxon>
    </lineage>
</organism>
<keyword evidence="10" id="KW-0067">ATP-binding</keyword>
<evidence type="ECO:0000256" key="7">
    <source>
        <dbReference type="ARBA" id="ARBA00022737"/>
    </source>
</evidence>
<keyword evidence="7" id="KW-0677">Repeat</keyword>
<feature type="domain" description="Late blight resistance protein R1A-like N-terminal" evidence="12">
    <location>
        <begin position="121"/>
        <end position="343"/>
    </location>
</feature>
<protein>
    <submittedName>
        <fullName evidence="15">OLC1v1038164C1</fullName>
    </submittedName>
</protein>
<dbReference type="FunFam" id="1.10.10.10:FF:000322">
    <property type="entry name" value="Probable disease resistance protein At1g63360"/>
    <property type="match status" value="1"/>
</dbReference>
<dbReference type="GO" id="GO:0009626">
    <property type="term" value="P:plant-type hypersensitive response"/>
    <property type="evidence" value="ECO:0007669"/>
    <property type="project" value="UniProtKB-KW"/>
</dbReference>
<dbReference type="InterPro" id="IPR021929">
    <property type="entry name" value="R1A-like_N"/>
</dbReference>
<dbReference type="GO" id="GO:0005524">
    <property type="term" value="F:ATP binding"/>
    <property type="evidence" value="ECO:0007669"/>
    <property type="project" value="UniProtKB-KW"/>
</dbReference>
<dbReference type="Gene3D" id="1.10.10.10">
    <property type="entry name" value="Winged helix-like DNA-binding domain superfamily/Winged helix DNA-binding domain"/>
    <property type="match status" value="1"/>
</dbReference>
<dbReference type="GO" id="GO:0051607">
    <property type="term" value="P:defense response to virus"/>
    <property type="evidence" value="ECO:0007669"/>
    <property type="project" value="UniProtKB-ARBA"/>
</dbReference>
<dbReference type="Pfam" id="PF00931">
    <property type="entry name" value="NB-ARC"/>
    <property type="match status" value="1"/>
</dbReference>
<evidence type="ECO:0000256" key="8">
    <source>
        <dbReference type="ARBA" id="ARBA00022741"/>
    </source>
</evidence>
<dbReference type="Pfam" id="PF23559">
    <property type="entry name" value="WHD_DRP"/>
    <property type="match status" value="1"/>
</dbReference>
<dbReference type="EMBL" id="OX459120">
    <property type="protein sequence ID" value="CAI9100967.1"/>
    <property type="molecule type" value="Genomic_DNA"/>
</dbReference>
<evidence type="ECO:0000259" key="12">
    <source>
        <dbReference type="Pfam" id="PF12061"/>
    </source>
</evidence>
<comment type="function">
    <text evidence="1">Confers resistance to late blight (Phytophthora infestans) races carrying the avirulence gene Avr1. Resistance proteins guard the plant against pathogens that contain an appropriate avirulence protein via an indirect interaction with this avirulence protein. That triggers a defense system including the hypersensitive response, which restricts the pathogen growth.</text>
</comment>
<keyword evidence="4" id="KW-0963">Cytoplasm</keyword>
<evidence type="ECO:0000313" key="16">
    <source>
        <dbReference type="Proteomes" id="UP001161247"/>
    </source>
</evidence>
<evidence type="ECO:0000256" key="1">
    <source>
        <dbReference type="ARBA" id="ARBA00002074"/>
    </source>
</evidence>
<evidence type="ECO:0000313" key="15">
    <source>
        <dbReference type="EMBL" id="CAI9100967.1"/>
    </source>
</evidence>
<evidence type="ECO:0000259" key="13">
    <source>
        <dbReference type="Pfam" id="PF23559"/>
    </source>
</evidence>
<dbReference type="Proteomes" id="UP001161247">
    <property type="component" value="Chromosome 3"/>
</dbReference>
<dbReference type="PRINTS" id="PR00364">
    <property type="entry name" value="DISEASERSIST"/>
</dbReference>
<feature type="domain" description="Disease resistance R13L4/SHOC-2-like LRR" evidence="14">
    <location>
        <begin position="919"/>
        <end position="1221"/>
    </location>
</feature>
<name>A0AAV1D298_OLDCO</name>
<dbReference type="SUPFAM" id="SSF52540">
    <property type="entry name" value="P-loop containing nucleoside triphosphate hydrolases"/>
    <property type="match status" value="1"/>
</dbReference>
<proteinExistence type="inferred from homology"/>
<dbReference type="Gene3D" id="3.80.10.10">
    <property type="entry name" value="Ribonuclease Inhibitor"/>
    <property type="match status" value="1"/>
</dbReference>
<keyword evidence="8" id="KW-0547">Nucleotide-binding</keyword>
<evidence type="ECO:0000256" key="5">
    <source>
        <dbReference type="ARBA" id="ARBA00022614"/>
    </source>
</evidence>
<dbReference type="Pfam" id="PF23598">
    <property type="entry name" value="LRR_14"/>
    <property type="match status" value="1"/>
</dbReference>
<dbReference type="GO" id="GO:0043531">
    <property type="term" value="F:ADP binding"/>
    <property type="evidence" value="ECO:0007669"/>
    <property type="project" value="InterPro"/>
</dbReference>
<comment type="similarity">
    <text evidence="3">Belongs to the disease resistance NB-LRR family.</text>
</comment>
<keyword evidence="6" id="KW-0381">Hypersensitive response</keyword>
<accession>A0AAV1D298</accession>
<evidence type="ECO:0000259" key="14">
    <source>
        <dbReference type="Pfam" id="PF23598"/>
    </source>
</evidence>
<dbReference type="InterPro" id="IPR058922">
    <property type="entry name" value="WHD_DRP"/>
</dbReference>
<dbReference type="PANTHER" id="PTHR23155">
    <property type="entry name" value="DISEASE RESISTANCE PROTEIN RP"/>
    <property type="match status" value="1"/>
</dbReference>
<feature type="domain" description="Disease resistance protein winged helix" evidence="13">
    <location>
        <begin position="778"/>
        <end position="847"/>
    </location>
</feature>
<dbReference type="InterPro" id="IPR002182">
    <property type="entry name" value="NB-ARC"/>
</dbReference>
<dbReference type="InterPro" id="IPR055414">
    <property type="entry name" value="LRR_R13L4/SHOC2-like"/>
</dbReference>
<evidence type="ECO:0000259" key="11">
    <source>
        <dbReference type="Pfam" id="PF00931"/>
    </source>
</evidence>
<comment type="subcellular location">
    <subcellularLocation>
        <location evidence="2">Cytoplasm</location>
    </subcellularLocation>
</comment>
<dbReference type="InterPro" id="IPR036388">
    <property type="entry name" value="WH-like_DNA-bd_sf"/>
</dbReference>
<dbReference type="InterPro" id="IPR042197">
    <property type="entry name" value="Apaf_helical"/>
</dbReference>